<dbReference type="SUPFAM" id="SSF53850">
    <property type="entry name" value="Periplasmic binding protein-like II"/>
    <property type="match status" value="1"/>
</dbReference>
<dbReference type="PANTHER" id="PTHR42928">
    <property type="entry name" value="TRICARBOXYLATE-BINDING PROTEIN"/>
    <property type="match status" value="1"/>
</dbReference>
<comment type="similarity">
    <text evidence="1">Belongs to the UPF0065 (bug) family.</text>
</comment>
<dbReference type="EMBL" id="JAVDWE010000006">
    <property type="protein sequence ID" value="MDR7094752.1"/>
    <property type="molecule type" value="Genomic_DNA"/>
</dbReference>
<feature type="chain" id="PRO_5045215615" evidence="2">
    <location>
        <begin position="32"/>
        <end position="330"/>
    </location>
</feature>
<evidence type="ECO:0000256" key="1">
    <source>
        <dbReference type="ARBA" id="ARBA00006987"/>
    </source>
</evidence>
<keyword evidence="3" id="KW-0675">Receptor</keyword>
<feature type="signal peptide" evidence="2">
    <location>
        <begin position="1"/>
        <end position="31"/>
    </location>
</feature>
<dbReference type="Proteomes" id="UP001265550">
    <property type="component" value="Unassembled WGS sequence"/>
</dbReference>
<organism evidence="3 4">
    <name type="scientific">Hydrogenophaga laconesensis</name>
    <dbReference type="NCBI Taxonomy" id="1805971"/>
    <lineage>
        <taxon>Bacteria</taxon>
        <taxon>Pseudomonadati</taxon>
        <taxon>Pseudomonadota</taxon>
        <taxon>Betaproteobacteria</taxon>
        <taxon>Burkholderiales</taxon>
        <taxon>Comamonadaceae</taxon>
        <taxon>Hydrogenophaga</taxon>
    </lineage>
</organism>
<comment type="caution">
    <text evidence="3">The sequence shown here is derived from an EMBL/GenBank/DDBJ whole genome shotgun (WGS) entry which is preliminary data.</text>
</comment>
<dbReference type="RefSeq" id="WP_204733781.1">
    <property type="nucleotide sequence ID" value="NZ_JAVDWE010000006.1"/>
</dbReference>
<dbReference type="Pfam" id="PF03401">
    <property type="entry name" value="TctC"/>
    <property type="match status" value="1"/>
</dbReference>
<dbReference type="Gene3D" id="3.40.190.10">
    <property type="entry name" value="Periplasmic binding protein-like II"/>
    <property type="match status" value="1"/>
</dbReference>
<gene>
    <name evidence="3" type="ORF">J2X09_002495</name>
</gene>
<evidence type="ECO:0000313" key="3">
    <source>
        <dbReference type="EMBL" id="MDR7094752.1"/>
    </source>
</evidence>
<evidence type="ECO:0000256" key="2">
    <source>
        <dbReference type="SAM" id="SignalP"/>
    </source>
</evidence>
<dbReference type="PIRSF" id="PIRSF017082">
    <property type="entry name" value="YflP"/>
    <property type="match status" value="1"/>
</dbReference>
<keyword evidence="4" id="KW-1185">Reference proteome</keyword>
<keyword evidence="2" id="KW-0732">Signal</keyword>
<dbReference type="InterPro" id="IPR042100">
    <property type="entry name" value="Bug_dom1"/>
</dbReference>
<proteinExistence type="inferred from homology"/>
<dbReference type="CDD" id="cd13578">
    <property type="entry name" value="PBP2_Bug27"/>
    <property type="match status" value="1"/>
</dbReference>
<reference evidence="3 4" key="1">
    <citation type="submission" date="2023-07" db="EMBL/GenBank/DDBJ databases">
        <title>Sorghum-associated microbial communities from plants grown in Nebraska, USA.</title>
        <authorList>
            <person name="Schachtman D."/>
        </authorList>
    </citation>
    <scope>NUCLEOTIDE SEQUENCE [LARGE SCALE GENOMIC DNA]</scope>
    <source>
        <strain evidence="3 4">BE240</strain>
    </source>
</reference>
<dbReference type="Gene3D" id="3.40.190.150">
    <property type="entry name" value="Bordetella uptake gene, domain 1"/>
    <property type="match status" value="1"/>
</dbReference>
<dbReference type="InterPro" id="IPR005064">
    <property type="entry name" value="BUG"/>
</dbReference>
<sequence>MRNASLPVTRRRTVVAGALALAASLPLSALAQSGAYPNRPIQVVVPFPAGGIVDNVTRKLNTELSATLGQPLVVENKAGAGGSIGATQVARSKADGYTLLTAFDTHAVNPLLYKLGFDSEKDLKPIALIATSPLVLVVHPSVPANSLRELVDLAKARPDTLHYASTGAGSSNHLTTELFKATSGASFNHVPYKGGAPAITDVLGGQVQVMFVSVTSVLAHIRAGKMRALAVTSRERIPALPDVPPVSDTYRDFEAHSWVGLLAPAGVPADVVSKLNGGVNAALKSPEFQKFLDEQSLKPAGGTPEQFDAFMKAETRKWGEVIKRQNIRVE</sequence>
<protein>
    <submittedName>
        <fullName evidence="3">Tripartite-type tricarboxylate transporter receptor subunit TctC</fullName>
    </submittedName>
</protein>
<name>A0ABU1VBD2_9BURK</name>
<accession>A0ABU1VBD2</accession>
<dbReference type="PANTHER" id="PTHR42928:SF5">
    <property type="entry name" value="BLR1237 PROTEIN"/>
    <property type="match status" value="1"/>
</dbReference>
<evidence type="ECO:0000313" key="4">
    <source>
        <dbReference type="Proteomes" id="UP001265550"/>
    </source>
</evidence>